<name>A0A839QTZ8_9MICO</name>
<dbReference type="InterPro" id="IPR013785">
    <property type="entry name" value="Aldolase_TIM"/>
</dbReference>
<evidence type="ECO:0000256" key="6">
    <source>
        <dbReference type="ARBA" id="ARBA00049157"/>
    </source>
</evidence>
<dbReference type="InterPro" id="IPR018089">
    <property type="entry name" value="OMPdecase_AS"/>
</dbReference>
<dbReference type="PROSITE" id="PS00156">
    <property type="entry name" value="OMPDECASE"/>
    <property type="match status" value="1"/>
</dbReference>
<comment type="similarity">
    <text evidence="2">Belongs to the OMP decarboxylase family. Type 2 subfamily.</text>
</comment>
<dbReference type="EMBL" id="JACHWP010000001">
    <property type="protein sequence ID" value="MBB3022329.1"/>
    <property type="molecule type" value="Genomic_DNA"/>
</dbReference>
<dbReference type="Gene3D" id="3.20.20.70">
    <property type="entry name" value="Aldolase class I"/>
    <property type="match status" value="1"/>
</dbReference>
<comment type="pathway">
    <text evidence="1">Pyrimidine metabolism; UMP biosynthesis via de novo pathway; UMP from orotate: step 2/2.</text>
</comment>
<evidence type="ECO:0000256" key="1">
    <source>
        <dbReference type="ARBA" id="ARBA00004861"/>
    </source>
</evidence>
<dbReference type="Pfam" id="PF00215">
    <property type="entry name" value="OMPdecase"/>
    <property type="match status" value="1"/>
</dbReference>
<evidence type="ECO:0000256" key="4">
    <source>
        <dbReference type="ARBA" id="ARBA00022975"/>
    </source>
</evidence>
<dbReference type="PANTHER" id="PTHR43375:SF1">
    <property type="entry name" value="OROTIDINE 5'-PHOSPHATE DECARBOXYLASE"/>
    <property type="match status" value="1"/>
</dbReference>
<dbReference type="Proteomes" id="UP000568050">
    <property type="component" value="Unassembled WGS sequence"/>
</dbReference>
<evidence type="ECO:0000313" key="10">
    <source>
        <dbReference type="Proteomes" id="UP000568050"/>
    </source>
</evidence>
<keyword evidence="5 9" id="KW-0456">Lyase</keyword>
<dbReference type="SMART" id="SM00934">
    <property type="entry name" value="OMPdecase"/>
    <property type="match status" value="1"/>
</dbReference>
<comment type="caution">
    <text evidence="9">The sequence shown here is derived from an EMBL/GenBank/DDBJ whole genome shotgun (WGS) entry which is preliminary data.</text>
</comment>
<dbReference type="EC" id="4.1.1.23" evidence="7"/>
<dbReference type="CDD" id="cd04725">
    <property type="entry name" value="OMP_decarboxylase_like"/>
    <property type="match status" value="1"/>
</dbReference>
<accession>A0A839QTZ8</accession>
<sequence length="279" mass="27989">MSFGTDLQASVAERGPIVAGIDPHASVLEQWGLPNTAAGARDLSLRMLEAVQGRVSAIKPQAAFFERFGADGFAVLEELLQAARAAGVLTILDAKRGDIGSTMGAYAEAFLAPGAPMEVDALTVSPYLGYGSLEPAAERVCSAGKGMFVLSLTSNPDGPEVQHARTADGVPVASVMARHAAEANAQARAAGEWGSVGLVVGATIGSAAADLGIDLDAVGGPLLAPGFGAQGAGPAQLRSVFGSAAPRVLVSMSRSLMAAGPDAGAISAACESTRADYAL</sequence>
<dbReference type="GO" id="GO:0044205">
    <property type="term" value="P:'de novo' UMP biosynthetic process"/>
    <property type="evidence" value="ECO:0007669"/>
    <property type="project" value="UniProtKB-UniPathway"/>
</dbReference>
<dbReference type="PANTHER" id="PTHR43375">
    <property type="entry name" value="OROTIDINE 5'-PHOSPHATE DECARBOXYLASE"/>
    <property type="match status" value="1"/>
</dbReference>
<dbReference type="InterPro" id="IPR001754">
    <property type="entry name" value="OMPdeCOase_dom"/>
</dbReference>
<evidence type="ECO:0000313" key="9">
    <source>
        <dbReference type="EMBL" id="MBB3022329.1"/>
    </source>
</evidence>
<dbReference type="UniPathway" id="UPA00070">
    <property type="reaction ID" value="UER00120"/>
</dbReference>
<keyword evidence="10" id="KW-1185">Reference proteome</keyword>
<proteinExistence type="inferred from homology"/>
<dbReference type="InterPro" id="IPR011995">
    <property type="entry name" value="OMPdecase_type-2"/>
</dbReference>
<dbReference type="NCBIfam" id="TIGR02127">
    <property type="entry name" value="pyrF_sub2"/>
    <property type="match status" value="1"/>
</dbReference>
<dbReference type="GO" id="GO:0004590">
    <property type="term" value="F:orotidine-5'-phosphate decarboxylase activity"/>
    <property type="evidence" value="ECO:0007669"/>
    <property type="project" value="UniProtKB-UniRule"/>
</dbReference>
<reference evidence="9 10" key="1">
    <citation type="submission" date="2020-08" db="EMBL/GenBank/DDBJ databases">
        <title>Sequencing the genomes of 1000 actinobacteria strains.</title>
        <authorList>
            <person name="Klenk H.-P."/>
        </authorList>
    </citation>
    <scope>NUCLEOTIDE SEQUENCE [LARGE SCALE GENOMIC DNA]</scope>
    <source>
        <strain evidence="9 10">DSM 23040</strain>
    </source>
</reference>
<evidence type="ECO:0000256" key="2">
    <source>
        <dbReference type="ARBA" id="ARBA00008847"/>
    </source>
</evidence>
<evidence type="ECO:0000256" key="5">
    <source>
        <dbReference type="ARBA" id="ARBA00023239"/>
    </source>
</evidence>
<keyword evidence="4" id="KW-0665">Pyrimidine biosynthesis</keyword>
<dbReference type="GO" id="GO:0006207">
    <property type="term" value="P:'de novo' pyrimidine nucleobase biosynthetic process"/>
    <property type="evidence" value="ECO:0007669"/>
    <property type="project" value="InterPro"/>
</dbReference>
<gene>
    <name evidence="9" type="ORF">FHX50_000577</name>
</gene>
<evidence type="ECO:0000256" key="7">
    <source>
        <dbReference type="NCBIfam" id="TIGR02127"/>
    </source>
</evidence>
<organism evidence="9 10">
    <name type="scientific">Helcobacillus massiliensis</name>
    <dbReference type="NCBI Taxonomy" id="521392"/>
    <lineage>
        <taxon>Bacteria</taxon>
        <taxon>Bacillati</taxon>
        <taxon>Actinomycetota</taxon>
        <taxon>Actinomycetes</taxon>
        <taxon>Micrococcales</taxon>
        <taxon>Dermabacteraceae</taxon>
        <taxon>Helcobacillus</taxon>
    </lineage>
</organism>
<dbReference type="InterPro" id="IPR011060">
    <property type="entry name" value="RibuloseP-bd_barrel"/>
</dbReference>
<comment type="catalytic activity">
    <reaction evidence="6">
        <text>orotidine 5'-phosphate + H(+) = UMP + CO2</text>
        <dbReference type="Rhea" id="RHEA:11596"/>
        <dbReference type="ChEBI" id="CHEBI:15378"/>
        <dbReference type="ChEBI" id="CHEBI:16526"/>
        <dbReference type="ChEBI" id="CHEBI:57538"/>
        <dbReference type="ChEBI" id="CHEBI:57865"/>
        <dbReference type="EC" id="4.1.1.23"/>
    </reaction>
</comment>
<dbReference type="SUPFAM" id="SSF51366">
    <property type="entry name" value="Ribulose-phoshate binding barrel"/>
    <property type="match status" value="1"/>
</dbReference>
<keyword evidence="3" id="KW-0210">Decarboxylase</keyword>
<dbReference type="RefSeq" id="WP_183374287.1">
    <property type="nucleotide sequence ID" value="NZ_CBCSFZ010000002.1"/>
</dbReference>
<feature type="domain" description="Orotidine 5'-phosphate decarboxylase" evidence="8">
    <location>
        <begin position="16"/>
        <end position="269"/>
    </location>
</feature>
<evidence type="ECO:0000259" key="8">
    <source>
        <dbReference type="SMART" id="SM00934"/>
    </source>
</evidence>
<evidence type="ECO:0000256" key="3">
    <source>
        <dbReference type="ARBA" id="ARBA00022793"/>
    </source>
</evidence>
<protein>
    <recommendedName>
        <fullName evidence="7">Orotidine-5'-phosphate decarboxylase</fullName>
        <ecNumber evidence="7">4.1.1.23</ecNumber>
    </recommendedName>
</protein>
<dbReference type="AlphaFoldDB" id="A0A839QTZ8"/>